<reference evidence="3 4" key="1">
    <citation type="journal article" date="2016" name="BMC Genomics">
        <title>Comparative genomics reveals Cyclospora cayetanensis possesses coccidia-like metabolism and invasion components but unique surface antigens.</title>
        <authorList>
            <person name="Liu S."/>
            <person name="Wang L."/>
            <person name="Zheng H."/>
            <person name="Xu Z."/>
            <person name="Roellig D.M."/>
            <person name="Li N."/>
            <person name="Frace M.A."/>
            <person name="Tang K."/>
            <person name="Arrowood M.J."/>
            <person name="Moss D.M."/>
            <person name="Zhang L."/>
            <person name="Feng Y."/>
            <person name="Xiao L."/>
        </authorList>
    </citation>
    <scope>NUCLEOTIDE SEQUENCE [LARGE SCALE GENOMIC DNA]</scope>
    <source>
        <strain evidence="3 4">CHN_HEN01</strain>
    </source>
</reference>
<dbReference type="GO" id="GO:0005634">
    <property type="term" value="C:nucleus"/>
    <property type="evidence" value="ECO:0007669"/>
    <property type="project" value="TreeGrafter"/>
</dbReference>
<dbReference type="AlphaFoldDB" id="A0A1D3D086"/>
<feature type="region of interest" description="Disordered" evidence="1">
    <location>
        <begin position="128"/>
        <end position="149"/>
    </location>
</feature>
<dbReference type="InParanoid" id="A0A1D3D086"/>
<dbReference type="GO" id="GO:0000956">
    <property type="term" value="P:nuclear-transcribed mRNA catabolic process"/>
    <property type="evidence" value="ECO:0007669"/>
    <property type="project" value="TreeGrafter"/>
</dbReference>
<dbReference type="GO" id="GO:0003723">
    <property type="term" value="F:RNA binding"/>
    <property type="evidence" value="ECO:0007669"/>
    <property type="project" value="TreeGrafter"/>
</dbReference>
<name>A0A1D3D086_9EIME</name>
<keyword evidence="3" id="KW-0540">Nuclease</keyword>
<protein>
    <submittedName>
        <fullName evidence="3">Xrn 5-3 exonuclease n-terminus domain-containing protein</fullName>
    </submittedName>
</protein>
<keyword evidence="4" id="KW-1185">Reference proteome</keyword>
<keyword evidence="3" id="KW-0269">Exonuclease</keyword>
<dbReference type="VEuPathDB" id="ToxoDB:LOC34622514"/>
<feature type="compositionally biased region" description="Polar residues" evidence="1">
    <location>
        <begin position="379"/>
        <end position="393"/>
    </location>
</feature>
<feature type="domain" description="Xrn1 helical" evidence="2">
    <location>
        <begin position="24"/>
        <end position="94"/>
    </location>
</feature>
<sequence>MLHAADDEVSWRGPLPLRDLAPSRLVDDFVLLSFFVGNDFLPALPHINIFAGGLSTLLQTYARALPRLGGPLTRKTQIHLPRLIRFFALLADQEGPHFEPQGPPGPLGRPLAAEYYASKFPLRELAAAESDPAGQGGGPSGGAPRGPQERLPAVPFGAFRHALCARYVSGLFFLLHYYHSGAPSWAWTFPYNYAPLASDLGALRAPALRVTLPHAQPISPYLQLLAVLPHSSCALLPAAYRRVHTAPTHTRVEDLFPCSFAVDPYPLHAVPLPGKASELTEERHSTAAEGELAAAGVRAAMEEGRSALERALKRKPTEDKAAQLPEWLHRPLIPFLDLPRLRKAAKEALEEGWPSQKGPWRPEDFFRNRLGRPHVFLSPQLQRKTRSSGSGVASSLARKSLERASSSKTQREAGP</sequence>
<proteinExistence type="predicted"/>
<dbReference type="GO" id="GO:0016075">
    <property type="term" value="P:rRNA catabolic process"/>
    <property type="evidence" value="ECO:0007669"/>
    <property type="project" value="TreeGrafter"/>
</dbReference>
<comment type="caution">
    <text evidence="3">The sequence shown here is derived from an EMBL/GenBank/DDBJ whole genome shotgun (WGS) entry which is preliminary data.</text>
</comment>
<organism evidence="3 4">
    <name type="scientific">Cyclospora cayetanensis</name>
    <dbReference type="NCBI Taxonomy" id="88456"/>
    <lineage>
        <taxon>Eukaryota</taxon>
        <taxon>Sar</taxon>
        <taxon>Alveolata</taxon>
        <taxon>Apicomplexa</taxon>
        <taxon>Conoidasida</taxon>
        <taxon>Coccidia</taxon>
        <taxon>Eucoccidiorida</taxon>
        <taxon>Eimeriorina</taxon>
        <taxon>Eimeriidae</taxon>
        <taxon>Cyclospora</taxon>
    </lineage>
</organism>
<evidence type="ECO:0000259" key="2">
    <source>
        <dbReference type="Pfam" id="PF17846"/>
    </source>
</evidence>
<dbReference type="EMBL" id="JROU02001319">
    <property type="protein sequence ID" value="OEH76809.1"/>
    <property type="molecule type" value="Genomic_DNA"/>
</dbReference>
<keyword evidence="3" id="KW-0378">Hydrolase</keyword>
<gene>
    <name evidence="3" type="ORF">cyc_06329</name>
</gene>
<feature type="domain" description="Xrn1 helical" evidence="2">
    <location>
        <begin position="159"/>
        <end position="263"/>
    </location>
</feature>
<dbReference type="VEuPathDB" id="ToxoDB:cyc_06329"/>
<dbReference type="Proteomes" id="UP000095192">
    <property type="component" value="Unassembled WGS sequence"/>
</dbReference>
<feature type="region of interest" description="Disordered" evidence="1">
    <location>
        <begin position="376"/>
        <end position="415"/>
    </location>
</feature>
<accession>A0A1D3D086</accession>
<dbReference type="InterPro" id="IPR027073">
    <property type="entry name" value="5_3_exoribonuclease"/>
</dbReference>
<dbReference type="InterPro" id="IPR041412">
    <property type="entry name" value="Xrn1_helical"/>
</dbReference>
<dbReference type="GO" id="GO:0004534">
    <property type="term" value="F:5'-3' RNA exonuclease activity"/>
    <property type="evidence" value="ECO:0007669"/>
    <property type="project" value="TreeGrafter"/>
</dbReference>
<dbReference type="Pfam" id="PF17846">
    <property type="entry name" value="XRN_M"/>
    <property type="match status" value="2"/>
</dbReference>
<evidence type="ECO:0000313" key="4">
    <source>
        <dbReference type="Proteomes" id="UP000095192"/>
    </source>
</evidence>
<dbReference type="PANTHER" id="PTHR12341:SF7">
    <property type="entry name" value="5'-3' EXORIBONUCLEASE 1"/>
    <property type="match status" value="1"/>
</dbReference>
<dbReference type="PANTHER" id="PTHR12341">
    <property type="entry name" value="5'-&gt;3' EXORIBONUCLEASE"/>
    <property type="match status" value="1"/>
</dbReference>
<evidence type="ECO:0000313" key="3">
    <source>
        <dbReference type="EMBL" id="OEH76809.1"/>
    </source>
</evidence>
<evidence type="ECO:0000256" key="1">
    <source>
        <dbReference type="SAM" id="MobiDB-lite"/>
    </source>
</evidence>
<feature type="compositionally biased region" description="Gly residues" evidence="1">
    <location>
        <begin position="134"/>
        <end position="144"/>
    </location>
</feature>